<comment type="similarity">
    <text evidence="2">Belongs to the TFIIB family.</text>
</comment>
<evidence type="ECO:0000256" key="8">
    <source>
        <dbReference type="ARBA" id="ARBA00023163"/>
    </source>
</evidence>
<comment type="caution">
    <text evidence="12">The sequence shown here is derived from an EMBL/GenBank/DDBJ whole genome shotgun (WGS) entry which is preliminary data.</text>
</comment>
<dbReference type="InterPro" id="IPR013763">
    <property type="entry name" value="Cyclin-like_dom"/>
</dbReference>
<dbReference type="AlphaFoldDB" id="A0AAW1LHT6"/>
<dbReference type="GO" id="GO:0070897">
    <property type="term" value="P:transcription preinitiation complex assembly"/>
    <property type="evidence" value="ECO:0007669"/>
    <property type="project" value="InterPro"/>
</dbReference>
<feature type="domain" description="Cyclin-like" evidence="11">
    <location>
        <begin position="191"/>
        <end position="274"/>
    </location>
</feature>
<evidence type="ECO:0000256" key="10">
    <source>
        <dbReference type="SAM" id="MobiDB-lite"/>
    </source>
</evidence>
<comment type="subcellular location">
    <subcellularLocation>
        <location evidence="1">Nucleus</location>
    </subcellularLocation>
</comment>
<dbReference type="SUPFAM" id="SSF47954">
    <property type="entry name" value="Cyclin-like"/>
    <property type="match status" value="2"/>
</dbReference>
<evidence type="ECO:0000256" key="2">
    <source>
        <dbReference type="ARBA" id="ARBA00010857"/>
    </source>
</evidence>
<accession>A0AAW1LHT6</accession>
<protein>
    <recommendedName>
        <fullName evidence="11">Cyclin-like domain-containing protein</fullName>
    </recommendedName>
</protein>
<name>A0AAW1LHT6_SAPOF</name>
<dbReference type="GO" id="GO:0005634">
    <property type="term" value="C:nucleus"/>
    <property type="evidence" value="ECO:0007669"/>
    <property type="project" value="UniProtKB-SubCell"/>
</dbReference>
<evidence type="ECO:0000256" key="6">
    <source>
        <dbReference type="ARBA" id="ARBA00023015"/>
    </source>
</evidence>
<dbReference type="InterPro" id="IPR000812">
    <property type="entry name" value="TFIIB"/>
</dbReference>
<feature type="domain" description="Cyclin-like" evidence="11">
    <location>
        <begin position="90"/>
        <end position="173"/>
    </location>
</feature>
<dbReference type="CDD" id="cd20553">
    <property type="entry name" value="CYCLIN_TFIIIB90_rpt1"/>
    <property type="match status" value="1"/>
</dbReference>
<keyword evidence="8" id="KW-0804">Transcription</keyword>
<dbReference type="Gene3D" id="1.20.5.650">
    <property type="entry name" value="Single helix bin"/>
    <property type="match status" value="1"/>
</dbReference>
<evidence type="ECO:0000256" key="3">
    <source>
        <dbReference type="ARBA" id="ARBA00022723"/>
    </source>
</evidence>
<dbReference type="PANTHER" id="PTHR11618:SF4">
    <property type="entry name" value="TRANSCRIPTION FACTOR IIIB 90 KDA SUBUNIT"/>
    <property type="match status" value="1"/>
</dbReference>
<dbReference type="InterPro" id="IPR036915">
    <property type="entry name" value="Cyclin-like_sf"/>
</dbReference>
<dbReference type="EMBL" id="JBDFQZ010000004">
    <property type="protein sequence ID" value="KAK9732473.1"/>
    <property type="molecule type" value="Genomic_DNA"/>
</dbReference>
<keyword evidence="5" id="KW-0862">Zinc</keyword>
<keyword evidence="9" id="KW-0539">Nucleus</keyword>
<dbReference type="GO" id="GO:0008270">
    <property type="term" value="F:zinc ion binding"/>
    <property type="evidence" value="ECO:0007669"/>
    <property type="project" value="UniProtKB-KW"/>
</dbReference>
<feature type="compositionally biased region" description="Acidic residues" evidence="10">
    <location>
        <begin position="556"/>
        <end position="574"/>
    </location>
</feature>
<dbReference type="InterPro" id="IPR011665">
    <property type="entry name" value="BRF1_TBP-bd_dom"/>
</dbReference>
<proteinExistence type="inferred from homology"/>
<evidence type="ECO:0000313" key="12">
    <source>
        <dbReference type="EMBL" id="KAK9732473.1"/>
    </source>
</evidence>
<keyword evidence="4" id="KW-0863">Zinc-finger</keyword>
<keyword evidence="13" id="KW-1185">Reference proteome</keyword>
<evidence type="ECO:0000256" key="1">
    <source>
        <dbReference type="ARBA" id="ARBA00004123"/>
    </source>
</evidence>
<evidence type="ECO:0000256" key="7">
    <source>
        <dbReference type="ARBA" id="ARBA00023159"/>
    </source>
</evidence>
<dbReference type="GO" id="GO:0001006">
    <property type="term" value="F:RNA polymerase III type 3 promoter sequence-specific DNA binding"/>
    <property type="evidence" value="ECO:0007669"/>
    <property type="project" value="TreeGrafter"/>
</dbReference>
<sequence>MSWRYCSSCRQRRLVATTDLGYVLFLYCFGHCVFRCCTLCGRVVEEDIYKDEITFSKNAAGQSQMQGSFVRSVEAEHSASRERTLNKAYDFITHMIDNLGVGGGDQIAKPAVRFYEIAVEKNFVRGRRAEQVAAACLYIACRDFNKPFLLIEFSEFLRVNVYVLGAVFLQLCKVLHLQEHAIVRKLVDPSLFIHRFANGLLGEINHEVEKTALRIMTSMKRDWMQTGRKPSGLCGAALYISALSHGFKFSKTDVVRVVHICEATLTKRLIEFEGTQSGSLTIEEFNEKAEELENSVSENSSIKGTMSKEGELLCEHKGSDNPHFAHGLCEACYNEFIRISGGLDGGSEPPAFQRAERERLAKACADENDKNSLLDAEQVESSCNDSTIENVARVDAIGAGQRDTAIGATIEHKVSDGPEGIAGKADDMATEGYESDNFSDIDDAEVDAYLHNEEEAQYKKVIWEKVNWEYLEEQAQKAAAGALNVQKPKKERQQKKAEGMNAKTAAEAAHQMLSKKRASSKLNHDRLKELFDEPVVSEISKKSRLESLPDKKTETEAEYNEDESETLDDYDENNAYENYHDNPYDFNEDYEDFDDGLF</sequence>
<dbReference type="CDD" id="cd20554">
    <property type="entry name" value="CYCLIN_TFIIIB90_rpt2"/>
    <property type="match status" value="1"/>
</dbReference>
<dbReference type="FunFam" id="1.10.472.10:FF:000066">
    <property type="entry name" value="Transcription factor IIIB subunit"/>
    <property type="match status" value="1"/>
</dbReference>
<evidence type="ECO:0000256" key="9">
    <source>
        <dbReference type="ARBA" id="ARBA00023242"/>
    </source>
</evidence>
<gene>
    <name evidence="12" type="ORF">RND81_04G002500</name>
</gene>
<dbReference type="GO" id="GO:0000995">
    <property type="term" value="F:RNA polymerase III general transcription initiation factor activity"/>
    <property type="evidence" value="ECO:0007669"/>
    <property type="project" value="TreeGrafter"/>
</dbReference>
<dbReference type="PRINTS" id="PR00685">
    <property type="entry name" value="TIFACTORIIB"/>
</dbReference>
<organism evidence="12 13">
    <name type="scientific">Saponaria officinalis</name>
    <name type="common">Common soapwort</name>
    <name type="synonym">Lychnis saponaria</name>
    <dbReference type="NCBI Taxonomy" id="3572"/>
    <lineage>
        <taxon>Eukaryota</taxon>
        <taxon>Viridiplantae</taxon>
        <taxon>Streptophyta</taxon>
        <taxon>Embryophyta</taxon>
        <taxon>Tracheophyta</taxon>
        <taxon>Spermatophyta</taxon>
        <taxon>Magnoliopsida</taxon>
        <taxon>eudicotyledons</taxon>
        <taxon>Gunneridae</taxon>
        <taxon>Pentapetalae</taxon>
        <taxon>Caryophyllales</taxon>
        <taxon>Caryophyllaceae</taxon>
        <taxon>Caryophylleae</taxon>
        <taxon>Saponaria</taxon>
    </lineage>
</organism>
<dbReference type="GO" id="GO:0097550">
    <property type="term" value="C:transcription preinitiation complex"/>
    <property type="evidence" value="ECO:0007669"/>
    <property type="project" value="TreeGrafter"/>
</dbReference>
<dbReference type="Pfam" id="PF07741">
    <property type="entry name" value="BRF1"/>
    <property type="match status" value="1"/>
</dbReference>
<evidence type="ECO:0000256" key="4">
    <source>
        <dbReference type="ARBA" id="ARBA00022771"/>
    </source>
</evidence>
<dbReference type="Pfam" id="PF00382">
    <property type="entry name" value="TFIIB"/>
    <property type="match status" value="2"/>
</dbReference>
<feature type="compositionally biased region" description="Basic and acidic residues" evidence="10">
    <location>
        <begin position="541"/>
        <end position="555"/>
    </location>
</feature>
<reference evidence="12" key="1">
    <citation type="submission" date="2024-03" db="EMBL/GenBank/DDBJ databases">
        <title>WGS assembly of Saponaria officinalis var. Norfolk2.</title>
        <authorList>
            <person name="Jenkins J."/>
            <person name="Shu S."/>
            <person name="Grimwood J."/>
            <person name="Barry K."/>
            <person name="Goodstein D."/>
            <person name="Schmutz J."/>
            <person name="Leebens-Mack J."/>
            <person name="Osbourn A."/>
        </authorList>
    </citation>
    <scope>NUCLEOTIDE SEQUENCE [LARGE SCALE GENOMIC DNA]</scope>
    <source>
        <strain evidence="12">JIC</strain>
    </source>
</reference>
<dbReference type="Proteomes" id="UP001443914">
    <property type="component" value="Unassembled WGS sequence"/>
</dbReference>
<keyword evidence="6" id="KW-0805">Transcription regulation</keyword>
<dbReference type="GO" id="GO:0017025">
    <property type="term" value="F:TBP-class protein binding"/>
    <property type="evidence" value="ECO:0007669"/>
    <property type="project" value="InterPro"/>
</dbReference>
<dbReference type="SMART" id="SM00385">
    <property type="entry name" value="CYCLIN"/>
    <property type="match status" value="2"/>
</dbReference>
<dbReference type="GO" id="GO:0000126">
    <property type="term" value="C:transcription factor TFIIIB complex"/>
    <property type="evidence" value="ECO:0007669"/>
    <property type="project" value="TreeGrafter"/>
</dbReference>
<feature type="region of interest" description="Disordered" evidence="10">
    <location>
        <begin position="541"/>
        <end position="588"/>
    </location>
</feature>
<dbReference type="InterPro" id="IPR013150">
    <property type="entry name" value="TFIIB_cyclin"/>
</dbReference>
<evidence type="ECO:0000313" key="13">
    <source>
        <dbReference type="Proteomes" id="UP001443914"/>
    </source>
</evidence>
<keyword evidence="7" id="KW-0010">Activator</keyword>
<feature type="region of interest" description="Disordered" evidence="10">
    <location>
        <begin position="479"/>
        <end position="502"/>
    </location>
</feature>
<evidence type="ECO:0000256" key="5">
    <source>
        <dbReference type="ARBA" id="ARBA00022833"/>
    </source>
</evidence>
<dbReference type="FunFam" id="1.10.472.10:FF:000007">
    <property type="entry name" value="Transcription factor IIIB 90 kDa subunit"/>
    <property type="match status" value="1"/>
</dbReference>
<keyword evidence="3" id="KW-0479">Metal-binding</keyword>
<evidence type="ECO:0000259" key="11">
    <source>
        <dbReference type="SMART" id="SM00385"/>
    </source>
</evidence>
<dbReference type="PANTHER" id="PTHR11618">
    <property type="entry name" value="TRANSCRIPTION INITIATION FACTOR IIB-RELATED"/>
    <property type="match status" value="1"/>
</dbReference>
<dbReference type="Gene3D" id="1.10.472.10">
    <property type="entry name" value="Cyclin-like"/>
    <property type="match status" value="2"/>
</dbReference>